<organism evidence="6 7">
    <name type="scientific">Caldicellulosiruptor changbaiensis</name>
    <dbReference type="NCBI Taxonomy" id="1222016"/>
    <lineage>
        <taxon>Bacteria</taxon>
        <taxon>Bacillati</taxon>
        <taxon>Bacillota</taxon>
        <taxon>Bacillota incertae sedis</taxon>
        <taxon>Caldicellulosiruptorales</taxon>
        <taxon>Caldicellulosiruptoraceae</taxon>
        <taxon>Caldicellulosiruptor</taxon>
    </lineage>
</organism>
<keyword evidence="3" id="KW-0408">Iron</keyword>
<evidence type="ECO:0000256" key="4">
    <source>
        <dbReference type="ARBA" id="ARBA00023014"/>
    </source>
</evidence>
<dbReference type="Pfam" id="PF12838">
    <property type="entry name" value="Fer4_7"/>
    <property type="match status" value="1"/>
</dbReference>
<dbReference type="Gene3D" id="3.30.70.20">
    <property type="match status" value="1"/>
</dbReference>
<dbReference type="RefSeq" id="WP_013430461.1">
    <property type="nucleotide sequence ID" value="NZ_CP034791.1"/>
</dbReference>
<evidence type="ECO:0000313" key="6">
    <source>
        <dbReference type="EMBL" id="AZT90618.1"/>
    </source>
</evidence>
<dbReference type="Proteomes" id="UP000282930">
    <property type="component" value="Chromosome"/>
</dbReference>
<dbReference type="AlphaFoldDB" id="A0A3T0D6G9"/>
<dbReference type="GO" id="GO:0046872">
    <property type="term" value="F:metal ion binding"/>
    <property type="evidence" value="ECO:0007669"/>
    <property type="project" value="UniProtKB-KW"/>
</dbReference>
<accession>A0A3T0D6G9</accession>
<dbReference type="PROSITE" id="PS51379">
    <property type="entry name" value="4FE4S_FER_2"/>
    <property type="match status" value="2"/>
</dbReference>
<dbReference type="PANTHER" id="PTHR43687:SF1">
    <property type="entry name" value="FERREDOXIN III"/>
    <property type="match status" value="1"/>
</dbReference>
<dbReference type="InterPro" id="IPR017896">
    <property type="entry name" value="4Fe4S_Fe-S-bd"/>
</dbReference>
<keyword evidence="2" id="KW-0479">Metal-binding</keyword>
<evidence type="ECO:0000256" key="1">
    <source>
        <dbReference type="ARBA" id="ARBA00022485"/>
    </source>
</evidence>
<feature type="domain" description="4Fe-4S ferredoxin-type" evidence="5">
    <location>
        <begin position="31"/>
        <end position="61"/>
    </location>
</feature>
<reference evidence="6 7" key="1">
    <citation type="submission" date="2018-12" db="EMBL/GenBank/DDBJ databases">
        <title>Genome sequence from the cellulolytic species, Caldicellulosiruptor changbaiensis.</title>
        <authorList>
            <person name="Blumer-Schuette S.E."/>
            <person name="Mendoza C."/>
        </authorList>
    </citation>
    <scope>NUCLEOTIDE SEQUENCE [LARGE SCALE GENOMIC DNA]</scope>
    <source>
        <strain evidence="6 7">CBS-Z</strain>
    </source>
</reference>
<dbReference type="KEGG" id="ccha:ELD05_08150"/>
<dbReference type="GO" id="GO:0051539">
    <property type="term" value="F:4 iron, 4 sulfur cluster binding"/>
    <property type="evidence" value="ECO:0007669"/>
    <property type="project" value="UniProtKB-KW"/>
</dbReference>
<dbReference type="PROSITE" id="PS00198">
    <property type="entry name" value="4FE4S_FER_1"/>
    <property type="match status" value="1"/>
</dbReference>
<keyword evidence="7" id="KW-1185">Reference proteome</keyword>
<evidence type="ECO:0000259" key="5">
    <source>
        <dbReference type="PROSITE" id="PS51379"/>
    </source>
</evidence>
<dbReference type="InterPro" id="IPR017900">
    <property type="entry name" value="4Fe4S_Fe_S_CS"/>
</dbReference>
<evidence type="ECO:0000256" key="3">
    <source>
        <dbReference type="ARBA" id="ARBA00023004"/>
    </source>
</evidence>
<evidence type="ECO:0000313" key="7">
    <source>
        <dbReference type="Proteomes" id="UP000282930"/>
    </source>
</evidence>
<name>A0A3T0D6G9_9FIRM</name>
<evidence type="ECO:0000256" key="2">
    <source>
        <dbReference type="ARBA" id="ARBA00022723"/>
    </source>
</evidence>
<dbReference type="EMBL" id="CP034791">
    <property type="protein sequence ID" value="AZT90618.1"/>
    <property type="molecule type" value="Genomic_DNA"/>
</dbReference>
<dbReference type="SUPFAM" id="SSF54862">
    <property type="entry name" value="4Fe-4S ferredoxins"/>
    <property type="match status" value="1"/>
</dbReference>
<feature type="domain" description="4Fe-4S ferredoxin-type" evidence="5">
    <location>
        <begin position="1"/>
        <end position="30"/>
    </location>
</feature>
<dbReference type="InterPro" id="IPR050572">
    <property type="entry name" value="Fe-S_Ferredoxin"/>
</dbReference>
<keyword evidence="1" id="KW-0004">4Fe-4S</keyword>
<dbReference type="PANTHER" id="PTHR43687">
    <property type="entry name" value="ADENYLYLSULFATE REDUCTASE, BETA SUBUNIT"/>
    <property type="match status" value="1"/>
</dbReference>
<proteinExistence type="predicted"/>
<dbReference type="GeneID" id="31772541"/>
<sequence length="105" mass="12037">MSIRIDRQRCIGCGKCAEICPGNLIVIDEDKKAFIRDPRDCWGCAACVKECKFSAIRYFLGAEIGGNGTTMYVEKENDEIMYWYFEKPSGEKEMIVQNLKDNTTY</sequence>
<keyword evidence="4" id="KW-0411">Iron-sulfur</keyword>
<gene>
    <name evidence="6" type="ORF">ELD05_08150</name>
</gene>
<protein>
    <submittedName>
        <fullName evidence="6">4Fe-4S dicluster domain-containing protein</fullName>
    </submittedName>
</protein>